<keyword evidence="5" id="KW-0414">Isoprene biosynthesis</keyword>
<evidence type="ECO:0000256" key="4">
    <source>
        <dbReference type="ARBA" id="ARBA00023014"/>
    </source>
</evidence>
<dbReference type="OrthoDB" id="9804077at2"/>
<dbReference type="UniPathway" id="UPA00059">
    <property type="reaction ID" value="UER00105"/>
</dbReference>
<dbReference type="NCBIfam" id="TIGR00216">
    <property type="entry name" value="ispH_lytB"/>
    <property type="match status" value="1"/>
</dbReference>
<proteinExistence type="inferred from homology"/>
<evidence type="ECO:0000256" key="5">
    <source>
        <dbReference type="HAMAP-Rule" id="MF_00191"/>
    </source>
</evidence>
<keyword evidence="5 6" id="KW-0560">Oxidoreductase</keyword>
<keyword evidence="4 5" id="KW-0411">Iron-sulfur</keyword>
<dbReference type="NCBIfam" id="NF002187">
    <property type="entry name" value="PRK01045.1-1"/>
    <property type="match status" value="1"/>
</dbReference>
<feature type="binding site" evidence="5">
    <location>
        <position position="265"/>
    </location>
    <ligand>
        <name>(2E)-4-hydroxy-3-methylbut-2-enyl diphosphate</name>
        <dbReference type="ChEBI" id="CHEBI:128753"/>
    </ligand>
</feature>
<feature type="binding site" evidence="5">
    <location>
        <position position="265"/>
    </location>
    <ligand>
        <name>dimethylallyl diphosphate</name>
        <dbReference type="ChEBI" id="CHEBI:57623"/>
    </ligand>
</feature>
<comment type="pathway">
    <text evidence="5">Isoprenoid biosynthesis; isopentenyl diphosphate biosynthesis via DXP pathway; isopentenyl diphosphate from 1-deoxy-D-xylulose 5-phosphate: step 6/6.</text>
</comment>
<dbReference type="GO" id="GO:0019288">
    <property type="term" value="P:isopentenyl diphosphate biosynthetic process, methylerythritol 4-phosphate pathway"/>
    <property type="evidence" value="ECO:0007669"/>
    <property type="project" value="UniProtKB-UniRule"/>
</dbReference>
<keyword evidence="1 5" id="KW-0004">4Fe-4S</keyword>
<comment type="pathway">
    <text evidence="5">Isoprenoid biosynthesis; dimethylallyl diphosphate biosynthesis; dimethylallyl diphosphate from (2E)-4-hydroxy-3-methylbutenyl diphosphate: step 1/1.</text>
</comment>
<sequence>MKILIAEYAGFCFGVKRAIETAYQEIEKNKKGKIYTLGEIIHNPLVIDDLFKKGVKVIEEKDLEKLSKGDKLIIRTHGVSKKLYDFLTEREVEIIDVTCPFVKKVQNIVYEYYNKGYSIIIVGDKNHPEVIGVNGWCDNTAYVLNSIEEAKKMPQLKKACAVAQTTLIEKHWEKILEVINTKVEDLIFFNTICDATQKRQSAAEELAKKVEVMLVIGGKHSSNTQKLKKICERNCKNTFHIEAPKELTLDMIKEHEIIGVTAGASTPDYVIEDVLKRIKILKGEDKNE</sequence>
<feature type="binding site" evidence="5">
    <location>
        <position position="127"/>
    </location>
    <ligand>
        <name>isopentenyl diphosphate</name>
        <dbReference type="ChEBI" id="CHEBI:128769"/>
    </ligand>
</feature>
<dbReference type="InterPro" id="IPR003451">
    <property type="entry name" value="LytB/IspH"/>
</dbReference>
<dbReference type="RefSeq" id="WP_049685196.1">
    <property type="nucleotide sequence ID" value="NZ_CP009170.1"/>
</dbReference>
<dbReference type="EMBL" id="CP009170">
    <property type="protein sequence ID" value="AIS52440.1"/>
    <property type="molecule type" value="Genomic_DNA"/>
</dbReference>
<feature type="binding site" evidence="5">
    <location>
        <position position="222"/>
    </location>
    <ligand>
        <name>dimethylallyl diphosphate</name>
        <dbReference type="ChEBI" id="CHEBI:57623"/>
    </ligand>
</feature>
<comment type="catalytic activity">
    <reaction evidence="5">
        <text>isopentenyl diphosphate + 2 oxidized [2Fe-2S]-[ferredoxin] + H2O = (2E)-4-hydroxy-3-methylbut-2-enyl diphosphate + 2 reduced [2Fe-2S]-[ferredoxin] + 2 H(+)</text>
        <dbReference type="Rhea" id="RHEA:24488"/>
        <dbReference type="Rhea" id="RHEA-COMP:10000"/>
        <dbReference type="Rhea" id="RHEA-COMP:10001"/>
        <dbReference type="ChEBI" id="CHEBI:15377"/>
        <dbReference type="ChEBI" id="CHEBI:15378"/>
        <dbReference type="ChEBI" id="CHEBI:33737"/>
        <dbReference type="ChEBI" id="CHEBI:33738"/>
        <dbReference type="ChEBI" id="CHEBI:128753"/>
        <dbReference type="ChEBI" id="CHEBI:128769"/>
        <dbReference type="EC" id="1.17.7.4"/>
    </reaction>
</comment>
<comment type="catalytic activity">
    <reaction evidence="5">
        <text>dimethylallyl diphosphate + 2 oxidized [2Fe-2S]-[ferredoxin] + H2O = (2E)-4-hydroxy-3-methylbut-2-enyl diphosphate + 2 reduced [2Fe-2S]-[ferredoxin] + 2 H(+)</text>
        <dbReference type="Rhea" id="RHEA:24825"/>
        <dbReference type="Rhea" id="RHEA-COMP:10000"/>
        <dbReference type="Rhea" id="RHEA-COMP:10001"/>
        <dbReference type="ChEBI" id="CHEBI:15377"/>
        <dbReference type="ChEBI" id="CHEBI:15378"/>
        <dbReference type="ChEBI" id="CHEBI:33737"/>
        <dbReference type="ChEBI" id="CHEBI:33738"/>
        <dbReference type="ChEBI" id="CHEBI:57623"/>
        <dbReference type="ChEBI" id="CHEBI:128753"/>
        <dbReference type="EC" id="1.17.7.4"/>
    </reaction>
</comment>
<accession>A0A097ARJ8</accession>
<dbReference type="GO" id="GO:0051745">
    <property type="term" value="F:4-hydroxy-3-methylbut-2-enyl diphosphate reductase activity"/>
    <property type="evidence" value="ECO:0007669"/>
    <property type="project" value="UniProtKB-UniRule"/>
</dbReference>
<organism evidence="6 7">
    <name type="scientific">Thermoanaerobacter kivui</name>
    <name type="common">Acetogenium kivui</name>
    <dbReference type="NCBI Taxonomy" id="2325"/>
    <lineage>
        <taxon>Bacteria</taxon>
        <taxon>Bacillati</taxon>
        <taxon>Bacillota</taxon>
        <taxon>Clostridia</taxon>
        <taxon>Thermoanaerobacterales</taxon>
        <taxon>Thermoanaerobacteraceae</taxon>
        <taxon>Thermoanaerobacter</taxon>
    </lineage>
</organism>
<feature type="binding site" evidence="5">
    <location>
        <position position="12"/>
    </location>
    <ligand>
        <name>[4Fe-4S] cluster</name>
        <dbReference type="ChEBI" id="CHEBI:49883"/>
    </ligand>
</feature>
<dbReference type="CDD" id="cd13944">
    <property type="entry name" value="lytB_ispH"/>
    <property type="match status" value="1"/>
</dbReference>
<dbReference type="KEGG" id="tki:TKV_c12690"/>
<keyword evidence="3 5" id="KW-0408">Iron</keyword>
<comment type="similarity">
    <text evidence="5">Belongs to the IspH family.</text>
</comment>
<gene>
    <name evidence="5 6" type="primary">ispH</name>
    <name evidence="6" type="ORF">TKV_c12690</name>
</gene>
<dbReference type="GO" id="GO:0046872">
    <property type="term" value="F:metal ion binding"/>
    <property type="evidence" value="ECO:0007669"/>
    <property type="project" value="UniProtKB-KW"/>
</dbReference>
<feature type="binding site" evidence="5">
    <location>
        <position position="42"/>
    </location>
    <ligand>
        <name>dimethylallyl diphosphate</name>
        <dbReference type="ChEBI" id="CHEBI:57623"/>
    </ligand>
</feature>
<dbReference type="PANTHER" id="PTHR30426:SF0">
    <property type="entry name" value="4-HYDROXY-3-METHYLBUT-2-ENYL DIPHOSPHATE REDUCTASE"/>
    <property type="match status" value="1"/>
</dbReference>
<dbReference type="STRING" id="2325.TKV_c12690"/>
<feature type="binding site" evidence="5">
    <location>
        <position position="77"/>
    </location>
    <ligand>
        <name>(2E)-4-hydroxy-3-methylbut-2-enyl diphosphate</name>
        <dbReference type="ChEBI" id="CHEBI:128753"/>
    </ligand>
</feature>
<dbReference type="UniPathway" id="UPA00056">
    <property type="reaction ID" value="UER00097"/>
</dbReference>
<dbReference type="eggNOG" id="COG0761">
    <property type="taxonomic scope" value="Bacteria"/>
</dbReference>
<dbReference type="Gene3D" id="3.40.50.11270">
    <property type="match status" value="1"/>
</dbReference>
<evidence type="ECO:0000313" key="7">
    <source>
        <dbReference type="Proteomes" id="UP000029669"/>
    </source>
</evidence>
<feature type="binding site" evidence="5">
    <location>
        <position position="221"/>
    </location>
    <ligand>
        <name>dimethylallyl diphosphate</name>
        <dbReference type="ChEBI" id="CHEBI:57623"/>
    </ligand>
</feature>
<reference evidence="7" key="1">
    <citation type="journal article" date="2015" name="Genome Announc.">
        <title>Whole-Genome Sequences of 80 Environmental and Clinical Isolates of Burkholderia pseudomallei.</title>
        <authorList>
            <person name="Johnson S.L."/>
            <person name="Baker A.L."/>
            <person name="Chain P.S."/>
            <person name="Currie B.J."/>
            <person name="Daligault H.E."/>
            <person name="Davenport K.W."/>
            <person name="Davis C.B."/>
            <person name="Inglis T.J."/>
            <person name="Kaestli M."/>
            <person name="Koren S."/>
            <person name="Mayo M."/>
            <person name="Merritt A.J."/>
            <person name="Price E.P."/>
            <person name="Sarovich D.S."/>
            <person name="Warner J."/>
            <person name="Rosovitz M.J."/>
        </authorList>
    </citation>
    <scope>NUCLEOTIDE SEQUENCE [LARGE SCALE GENOMIC DNA]</scope>
    <source>
        <strain evidence="7">DSM 2030</strain>
    </source>
</reference>
<dbReference type="GO" id="GO:0050992">
    <property type="term" value="P:dimethylallyl diphosphate biosynthetic process"/>
    <property type="evidence" value="ECO:0007669"/>
    <property type="project" value="UniProtKB-UniRule"/>
</dbReference>
<feature type="binding site" evidence="5">
    <location>
        <position position="223"/>
    </location>
    <ligand>
        <name>(2E)-4-hydroxy-3-methylbut-2-enyl diphosphate</name>
        <dbReference type="ChEBI" id="CHEBI:128753"/>
    </ligand>
</feature>
<evidence type="ECO:0000313" key="6">
    <source>
        <dbReference type="EMBL" id="AIS52440.1"/>
    </source>
</evidence>
<comment type="function">
    <text evidence="5">Catalyzes the conversion of 1-hydroxy-2-methyl-2-(E)-butenyl 4-diphosphate (HMBPP) into a mixture of isopentenyl diphosphate (IPP) and dimethylallyl diphosphate (DMAPP). Acts in the terminal step of the DOXP/MEP pathway for isoprenoid precursor biosynthesis.</text>
</comment>
<feature type="active site" description="Proton donor" evidence="5">
    <location>
        <position position="129"/>
    </location>
</feature>
<dbReference type="NCBIfam" id="NF009024">
    <property type="entry name" value="PRK12360.1"/>
    <property type="match status" value="1"/>
</dbReference>
<dbReference type="Proteomes" id="UP000029669">
    <property type="component" value="Chromosome"/>
</dbReference>
<evidence type="ECO:0000256" key="2">
    <source>
        <dbReference type="ARBA" id="ARBA00022723"/>
    </source>
</evidence>
<dbReference type="AlphaFoldDB" id="A0A097ARJ8"/>
<dbReference type="PANTHER" id="PTHR30426">
    <property type="entry name" value="4-HYDROXY-3-METHYLBUT-2-ENYL DIPHOSPHATE REDUCTASE"/>
    <property type="match status" value="1"/>
</dbReference>
<dbReference type="EC" id="1.17.7.4" evidence="5"/>
<evidence type="ECO:0000256" key="3">
    <source>
        <dbReference type="ARBA" id="ARBA00023004"/>
    </source>
</evidence>
<feature type="binding site" evidence="5">
    <location>
        <position position="127"/>
    </location>
    <ligand>
        <name>(2E)-4-hydroxy-3-methylbut-2-enyl diphosphate</name>
        <dbReference type="ChEBI" id="CHEBI:128753"/>
    </ligand>
</feature>
<feature type="binding site" evidence="5">
    <location>
        <position position="42"/>
    </location>
    <ligand>
        <name>(2E)-4-hydroxy-3-methylbut-2-enyl diphosphate</name>
        <dbReference type="ChEBI" id="CHEBI:128753"/>
    </ligand>
</feature>
<dbReference type="GO" id="GO:0051539">
    <property type="term" value="F:4 iron, 4 sulfur cluster binding"/>
    <property type="evidence" value="ECO:0007669"/>
    <property type="project" value="UniProtKB-UniRule"/>
</dbReference>
<feature type="binding site" evidence="5">
    <location>
        <position position="222"/>
    </location>
    <ligand>
        <name>isopentenyl diphosphate</name>
        <dbReference type="ChEBI" id="CHEBI:128769"/>
    </ligand>
</feature>
<evidence type="ECO:0000256" key="1">
    <source>
        <dbReference type="ARBA" id="ARBA00022485"/>
    </source>
</evidence>
<feature type="binding site" evidence="5">
    <location>
        <position position="222"/>
    </location>
    <ligand>
        <name>(2E)-4-hydroxy-3-methylbut-2-enyl diphosphate</name>
        <dbReference type="ChEBI" id="CHEBI:128753"/>
    </ligand>
</feature>
<feature type="binding site" evidence="5">
    <location>
        <position position="99"/>
    </location>
    <ligand>
        <name>[4Fe-4S] cluster</name>
        <dbReference type="ChEBI" id="CHEBI:49883"/>
    </ligand>
</feature>
<feature type="binding site" evidence="5">
    <location>
        <position position="265"/>
    </location>
    <ligand>
        <name>isopentenyl diphosphate</name>
        <dbReference type="ChEBI" id="CHEBI:128769"/>
    </ligand>
</feature>
<feature type="binding site" evidence="5">
    <location>
        <position position="223"/>
    </location>
    <ligand>
        <name>isopentenyl diphosphate</name>
        <dbReference type="ChEBI" id="CHEBI:128769"/>
    </ligand>
</feature>
<keyword evidence="2 5" id="KW-0479">Metal-binding</keyword>
<feature type="binding site" evidence="5">
    <location>
        <position position="77"/>
    </location>
    <ligand>
        <name>dimethylallyl diphosphate</name>
        <dbReference type="ChEBI" id="CHEBI:57623"/>
    </ligand>
</feature>
<feature type="binding site" evidence="5">
    <location>
        <position position="221"/>
    </location>
    <ligand>
        <name>isopentenyl diphosphate</name>
        <dbReference type="ChEBI" id="CHEBI:128769"/>
    </ligand>
</feature>
<feature type="binding site" evidence="5">
    <location>
        <position position="193"/>
    </location>
    <ligand>
        <name>[4Fe-4S] cluster</name>
        <dbReference type="ChEBI" id="CHEBI:49883"/>
    </ligand>
</feature>
<comment type="cofactor">
    <cofactor evidence="5">
        <name>[4Fe-4S] cluster</name>
        <dbReference type="ChEBI" id="CHEBI:49883"/>
    </cofactor>
    <text evidence="5">Binds 1 [4Fe-4S] cluster per subunit.</text>
</comment>
<feature type="binding site" evidence="5">
    <location>
        <position position="223"/>
    </location>
    <ligand>
        <name>dimethylallyl diphosphate</name>
        <dbReference type="ChEBI" id="CHEBI:57623"/>
    </ligand>
</feature>
<feature type="binding site" evidence="5">
    <location>
        <position position="127"/>
    </location>
    <ligand>
        <name>dimethylallyl diphosphate</name>
        <dbReference type="ChEBI" id="CHEBI:57623"/>
    </ligand>
</feature>
<dbReference type="Gene3D" id="3.40.1010.20">
    <property type="entry name" value="4-hydroxy-3-methylbut-2-enyl diphosphate reductase, catalytic domain"/>
    <property type="match status" value="2"/>
</dbReference>
<keyword evidence="7" id="KW-1185">Reference proteome</keyword>
<feature type="binding site" evidence="5">
    <location>
        <position position="165"/>
    </location>
    <ligand>
        <name>(2E)-4-hydroxy-3-methylbut-2-enyl diphosphate</name>
        <dbReference type="ChEBI" id="CHEBI:128753"/>
    </ligand>
</feature>
<dbReference type="GO" id="GO:0016114">
    <property type="term" value="P:terpenoid biosynthetic process"/>
    <property type="evidence" value="ECO:0007669"/>
    <property type="project" value="UniProtKB-UniRule"/>
</dbReference>
<dbReference type="HAMAP" id="MF_00191">
    <property type="entry name" value="IspH"/>
    <property type="match status" value="1"/>
</dbReference>
<name>A0A097ARJ8_THEKI</name>
<protein>
    <recommendedName>
        <fullName evidence="5">4-hydroxy-3-methylbut-2-enyl diphosphate reductase</fullName>
        <shortName evidence="5">HMBPP reductase</shortName>
        <ecNumber evidence="5">1.17.7.4</ecNumber>
    </recommendedName>
</protein>
<feature type="binding site" evidence="5">
    <location>
        <position position="77"/>
    </location>
    <ligand>
        <name>isopentenyl diphosphate</name>
        <dbReference type="ChEBI" id="CHEBI:128769"/>
    </ligand>
</feature>
<dbReference type="Pfam" id="PF02401">
    <property type="entry name" value="LYTB"/>
    <property type="match status" value="1"/>
</dbReference>
<dbReference type="HOGENOM" id="CLU_027486_0_1_9"/>
<feature type="binding site" evidence="5">
    <location>
        <position position="42"/>
    </location>
    <ligand>
        <name>isopentenyl diphosphate</name>
        <dbReference type="ChEBI" id="CHEBI:128769"/>
    </ligand>
</feature>
<feature type="binding site" evidence="5">
    <location>
        <position position="221"/>
    </location>
    <ligand>
        <name>(2E)-4-hydroxy-3-methylbut-2-enyl diphosphate</name>
        <dbReference type="ChEBI" id="CHEBI:128753"/>
    </ligand>
</feature>